<dbReference type="PRINTS" id="PR02008">
    <property type="entry name" value="RCMTFAMILY"/>
</dbReference>
<dbReference type="InterPro" id="IPR001678">
    <property type="entry name" value="MeTrfase_RsmB-F_NOP2_dom"/>
</dbReference>
<evidence type="ECO:0000256" key="1">
    <source>
        <dbReference type="ARBA" id="ARBA00022490"/>
    </source>
</evidence>
<gene>
    <name evidence="8" type="ORF">HNQ92_000192</name>
</gene>
<dbReference type="GO" id="GO:0001510">
    <property type="term" value="P:RNA methylation"/>
    <property type="evidence" value="ECO:0007669"/>
    <property type="project" value="InterPro"/>
</dbReference>
<evidence type="ECO:0000256" key="4">
    <source>
        <dbReference type="ARBA" id="ARBA00022691"/>
    </source>
</evidence>
<evidence type="ECO:0000256" key="3">
    <source>
        <dbReference type="ARBA" id="ARBA00022679"/>
    </source>
</evidence>
<evidence type="ECO:0000313" key="8">
    <source>
        <dbReference type="EMBL" id="MBB5282071.1"/>
    </source>
</evidence>
<dbReference type="PROSITE" id="PS51686">
    <property type="entry name" value="SAM_MT_RSMB_NOP"/>
    <property type="match status" value="1"/>
</dbReference>
<dbReference type="InterPro" id="IPR049560">
    <property type="entry name" value="MeTrfase_RsmB-F_NOP2_cat"/>
</dbReference>
<feature type="binding site" evidence="6">
    <location>
        <begin position="114"/>
        <end position="120"/>
    </location>
    <ligand>
        <name>S-adenosyl-L-methionine</name>
        <dbReference type="ChEBI" id="CHEBI:59789"/>
    </ligand>
</feature>
<feature type="binding site" evidence="6">
    <location>
        <position position="138"/>
    </location>
    <ligand>
        <name>S-adenosyl-L-methionine</name>
        <dbReference type="ChEBI" id="CHEBI:59789"/>
    </ligand>
</feature>
<dbReference type="PANTHER" id="PTHR22807">
    <property type="entry name" value="NOP2 YEAST -RELATED NOL1/NOP2/FMU SUN DOMAIN-CONTAINING"/>
    <property type="match status" value="1"/>
</dbReference>
<dbReference type="CDD" id="cd02440">
    <property type="entry name" value="AdoMet_MTases"/>
    <property type="match status" value="1"/>
</dbReference>
<keyword evidence="5 6" id="KW-0694">RNA-binding</keyword>
<dbReference type="AlphaFoldDB" id="A0A840TFV7"/>
<dbReference type="Pfam" id="PF13636">
    <property type="entry name" value="Methyltranf_PUA"/>
    <property type="match status" value="1"/>
</dbReference>
<accession>A0A840TFV7</accession>
<dbReference type="Pfam" id="PF17125">
    <property type="entry name" value="Methyltr_RsmF_N"/>
    <property type="match status" value="1"/>
</dbReference>
<keyword evidence="3 6" id="KW-0808">Transferase</keyword>
<evidence type="ECO:0000256" key="2">
    <source>
        <dbReference type="ARBA" id="ARBA00022603"/>
    </source>
</evidence>
<dbReference type="InterPro" id="IPR023267">
    <property type="entry name" value="RCMT"/>
</dbReference>
<feature type="binding site" evidence="6">
    <location>
        <position position="182"/>
    </location>
    <ligand>
        <name>S-adenosyl-L-methionine</name>
        <dbReference type="ChEBI" id="CHEBI:59789"/>
    </ligand>
</feature>
<dbReference type="GO" id="GO:0003723">
    <property type="term" value="F:RNA binding"/>
    <property type="evidence" value="ECO:0007669"/>
    <property type="project" value="UniProtKB-UniRule"/>
</dbReference>
<dbReference type="Gene3D" id="3.40.50.150">
    <property type="entry name" value="Vaccinia Virus protein VP39"/>
    <property type="match status" value="1"/>
</dbReference>
<evidence type="ECO:0000313" key="9">
    <source>
        <dbReference type="Proteomes" id="UP000557307"/>
    </source>
</evidence>
<dbReference type="RefSeq" id="WP_184169561.1">
    <property type="nucleotide sequence ID" value="NZ_JACHGF010000001.1"/>
</dbReference>
<sequence length="460" mass="51619">MPQSVSLPAAFEARLKAQLGTEFTPFEEALRTPPPVSIRLNPAKVDAARYLAAPLERVPWHPAGYYLPERPVFTLDPTFHAGAYYVQEASSMILHEVLTQLMPSPYPLRILDLCAAPGGKSTLLASWMPPGSLLLANEVIRSRVNVLKDNLARWGSPDAFTCSYDPEAFSGLNGFFDVVLVDAPCSGEGLFRKDPDAIQEWSEEHVQLCAARQRRILSAAVQLVAPGGLLLYSTCTYNELENDQNAQWLAETQKLTHQEVNLPTTLGVSTRHYGYQCYPHRLRGEGFYFAAFRQARGVPFRGKAARYMDKLKSKSLHKREEAALADWLAGESDFFFVQRPDDTVLGVPRPLKEDLLFLDAALPQGVWLRELGLFKGKEFIPAQDLAMSTAIAPDLPAAELDRETALLFLKKEHIVLPEAPKGWLLARHRGLNLGWMKNLGNRVNNYLPKDWRIRMDIREV</sequence>
<feature type="binding site" evidence="6">
    <location>
        <position position="165"/>
    </location>
    <ligand>
        <name>S-adenosyl-L-methionine</name>
        <dbReference type="ChEBI" id="CHEBI:59789"/>
    </ligand>
</feature>
<comment type="similarity">
    <text evidence="6">Belongs to the class I-like SAM-binding methyltransferase superfamily. RsmB/NOP family.</text>
</comment>
<evidence type="ECO:0000259" key="7">
    <source>
        <dbReference type="PROSITE" id="PS51686"/>
    </source>
</evidence>
<organism evidence="8 9">
    <name type="scientific">Rhabdobacter roseus</name>
    <dbReference type="NCBI Taxonomy" id="1655419"/>
    <lineage>
        <taxon>Bacteria</taxon>
        <taxon>Pseudomonadati</taxon>
        <taxon>Bacteroidota</taxon>
        <taxon>Cytophagia</taxon>
        <taxon>Cytophagales</taxon>
        <taxon>Cytophagaceae</taxon>
        <taxon>Rhabdobacter</taxon>
    </lineage>
</organism>
<dbReference type="Gene3D" id="3.30.70.1170">
    <property type="entry name" value="Sun protein, domain 3"/>
    <property type="match status" value="1"/>
</dbReference>
<dbReference type="InterPro" id="IPR027391">
    <property type="entry name" value="Nol1_Nop2_Fmu_2"/>
</dbReference>
<dbReference type="GO" id="GO:0008173">
    <property type="term" value="F:RNA methyltransferase activity"/>
    <property type="evidence" value="ECO:0007669"/>
    <property type="project" value="InterPro"/>
</dbReference>
<protein>
    <submittedName>
        <fullName evidence="8">16S rRNA C967 or C1407 C5-methylase (RsmB/RsmF family)/NOL1/NOP2/fmu family ribosome biogenesis protein</fullName>
    </submittedName>
</protein>
<keyword evidence="4 6" id="KW-0949">S-adenosyl-L-methionine</keyword>
<reference evidence="8 9" key="1">
    <citation type="submission" date="2020-08" db="EMBL/GenBank/DDBJ databases">
        <title>Genomic Encyclopedia of Type Strains, Phase IV (KMG-IV): sequencing the most valuable type-strain genomes for metagenomic binning, comparative biology and taxonomic classification.</title>
        <authorList>
            <person name="Goeker M."/>
        </authorList>
    </citation>
    <scope>NUCLEOTIDE SEQUENCE [LARGE SCALE GENOMIC DNA]</scope>
    <source>
        <strain evidence="8 9">DSM 105074</strain>
    </source>
</reference>
<evidence type="ECO:0000256" key="5">
    <source>
        <dbReference type="ARBA" id="ARBA00022884"/>
    </source>
</evidence>
<dbReference type="InterPro" id="IPR029063">
    <property type="entry name" value="SAM-dependent_MTases_sf"/>
</dbReference>
<dbReference type="Pfam" id="PF01189">
    <property type="entry name" value="Methyltr_RsmB-F"/>
    <property type="match status" value="1"/>
</dbReference>
<keyword evidence="2 6" id="KW-0489">Methyltransferase</keyword>
<proteinExistence type="inferred from homology"/>
<feature type="active site" description="Nucleophile" evidence="6">
    <location>
        <position position="235"/>
    </location>
</feature>
<keyword evidence="9" id="KW-1185">Reference proteome</keyword>
<keyword evidence="1" id="KW-0963">Cytoplasm</keyword>
<feature type="domain" description="SAM-dependent MTase RsmB/NOP-type" evidence="7">
    <location>
        <begin position="12"/>
        <end position="295"/>
    </location>
</feature>
<evidence type="ECO:0000256" key="6">
    <source>
        <dbReference type="PROSITE-ProRule" id="PRU01023"/>
    </source>
</evidence>
<dbReference type="Gene3D" id="2.30.130.60">
    <property type="match status" value="1"/>
</dbReference>
<dbReference type="Proteomes" id="UP000557307">
    <property type="component" value="Unassembled WGS sequence"/>
</dbReference>
<name>A0A840TFV7_9BACT</name>
<dbReference type="PANTHER" id="PTHR22807:SF30">
    <property type="entry name" value="28S RRNA (CYTOSINE(4447)-C(5))-METHYLTRANSFERASE-RELATED"/>
    <property type="match status" value="1"/>
</dbReference>
<dbReference type="SUPFAM" id="SSF53335">
    <property type="entry name" value="S-adenosyl-L-methionine-dependent methyltransferases"/>
    <property type="match status" value="1"/>
</dbReference>
<dbReference type="EMBL" id="JACHGF010000001">
    <property type="protein sequence ID" value="MBB5282071.1"/>
    <property type="molecule type" value="Genomic_DNA"/>
</dbReference>
<dbReference type="InterPro" id="IPR031341">
    <property type="entry name" value="Methyltr_RsmF_N"/>
</dbReference>
<comment type="caution">
    <text evidence="8">The sequence shown here is derived from an EMBL/GenBank/DDBJ whole genome shotgun (WGS) entry which is preliminary data.</text>
</comment>